<reference evidence="1" key="3">
    <citation type="submission" date="2025-08" db="UniProtKB">
        <authorList>
            <consortium name="Ensembl"/>
        </authorList>
    </citation>
    <scope>IDENTIFICATION</scope>
    <source>
        <strain evidence="1">HNI</strain>
    </source>
</reference>
<evidence type="ECO:0000313" key="2">
    <source>
        <dbReference type="Proteomes" id="UP000265180"/>
    </source>
</evidence>
<dbReference type="Ensembl" id="ENSORLT00020028339.1">
    <property type="protein sequence ID" value="ENSORLP00020019277.1"/>
    <property type="gene ID" value="ENSORLG00020020265.1"/>
</dbReference>
<evidence type="ECO:0000313" key="1">
    <source>
        <dbReference type="Ensembl" id="ENSORLP00020019277.1"/>
    </source>
</evidence>
<proteinExistence type="predicted"/>
<protein>
    <recommendedName>
        <fullName evidence="3">DUF4939 domain-containing protein</fullName>
    </recommendedName>
</protein>
<evidence type="ECO:0008006" key="3">
    <source>
        <dbReference type="Google" id="ProtNLM"/>
    </source>
</evidence>
<reference evidence="1 2" key="2">
    <citation type="submission" date="2017-04" db="EMBL/GenBank/DDBJ databases">
        <title>CpG methylation of centromeres and impact of large insertions on vertebrate speciation.</title>
        <authorList>
            <person name="Ichikawa K."/>
            <person name="Yoshimura J."/>
            <person name="Morishita S."/>
        </authorList>
    </citation>
    <scope>NUCLEOTIDE SEQUENCE</scope>
    <source>
        <strain evidence="1 2">HNI</strain>
    </source>
</reference>
<dbReference type="Proteomes" id="UP000265180">
    <property type="component" value="Chromosome 15"/>
</dbReference>
<sequence length="125" mass="14617">CEGEGEPQRVPAFLPHFRRPDRFRFPLHPGELPTTPKPFHGDVEACGGFLLQCQLLFQQAPRFYHSDHCKITLIVNSLRSKALQWAQAFLAANPITHLPFNRFIDEFRDVAWSFDRDAERNWDLR</sequence>
<name>A0A3P9LF89_ORYLA</name>
<dbReference type="AlphaFoldDB" id="A0A3P9LF89"/>
<organism evidence="1 2">
    <name type="scientific">Oryzias latipes</name>
    <name type="common">Japanese rice fish</name>
    <name type="synonym">Japanese killifish</name>
    <dbReference type="NCBI Taxonomy" id="8090"/>
    <lineage>
        <taxon>Eukaryota</taxon>
        <taxon>Metazoa</taxon>
        <taxon>Chordata</taxon>
        <taxon>Craniata</taxon>
        <taxon>Vertebrata</taxon>
        <taxon>Euteleostomi</taxon>
        <taxon>Actinopterygii</taxon>
        <taxon>Neopterygii</taxon>
        <taxon>Teleostei</taxon>
        <taxon>Neoteleostei</taxon>
        <taxon>Acanthomorphata</taxon>
        <taxon>Ovalentaria</taxon>
        <taxon>Atherinomorphae</taxon>
        <taxon>Beloniformes</taxon>
        <taxon>Adrianichthyidae</taxon>
        <taxon>Oryziinae</taxon>
        <taxon>Oryzias</taxon>
    </lineage>
</organism>
<reference evidence="1" key="4">
    <citation type="submission" date="2025-09" db="UniProtKB">
        <authorList>
            <consortium name="Ensembl"/>
        </authorList>
    </citation>
    <scope>IDENTIFICATION</scope>
    <source>
        <strain evidence="1">HNI</strain>
    </source>
</reference>
<reference key="1">
    <citation type="journal article" date="2007" name="Nature">
        <title>The medaka draft genome and insights into vertebrate genome evolution.</title>
        <authorList>
            <person name="Kasahara M."/>
            <person name="Naruse K."/>
            <person name="Sasaki S."/>
            <person name="Nakatani Y."/>
            <person name="Qu W."/>
            <person name="Ahsan B."/>
            <person name="Yamada T."/>
            <person name="Nagayasu Y."/>
            <person name="Doi K."/>
            <person name="Kasai Y."/>
            <person name="Jindo T."/>
            <person name="Kobayashi D."/>
            <person name="Shimada A."/>
            <person name="Toyoda A."/>
            <person name="Kuroki Y."/>
            <person name="Fujiyama A."/>
            <person name="Sasaki T."/>
            <person name="Shimizu A."/>
            <person name="Asakawa S."/>
            <person name="Shimizu N."/>
            <person name="Hashimoto S."/>
            <person name="Yang J."/>
            <person name="Lee Y."/>
            <person name="Matsushima K."/>
            <person name="Sugano S."/>
            <person name="Sakaizumi M."/>
            <person name="Narita T."/>
            <person name="Ohishi K."/>
            <person name="Haga S."/>
            <person name="Ohta F."/>
            <person name="Nomoto H."/>
            <person name="Nogata K."/>
            <person name="Morishita T."/>
            <person name="Endo T."/>
            <person name="Shin-I T."/>
            <person name="Takeda H."/>
            <person name="Morishita S."/>
            <person name="Kohara Y."/>
        </authorList>
    </citation>
    <scope>NUCLEOTIDE SEQUENCE [LARGE SCALE GENOMIC DNA]</scope>
    <source>
        <strain>Hd-rR</strain>
    </source>
</reference>
<accession>A0A3P9LF89</accession>